<dbReference type="RefSeq" id="XP_011134003.1">
    <property type="nucleotide sequence ID" value="XM_011135701.1"/>
</dbReference>
<evidence type="ECO:0000313" key="3">
    <source>
        <dbReference type="Proteomes" id="UP000019763"/>
    </source>
</evidence>
<dbReference type="GeneID" id="22912925"/>
<accession>A0A023B6F1</accession>
<reference evidence="2" key="1">
    <citation type="submission" date="2013-12" db="EMBL/GenBank/DDBJ databases">
        <authorList>
            <person name="Omoto C.K."/>
            <person name="Sibley D."/>
            <person name="Venepally P."/>
            <person name="Hadjithomas M."/>
            <person name="Karamycheva S."/>
            <person name="Brunk B."/>
            <person name="Roos D."/>
            <person name="Caler E."/>
            <person name="Lorenzi H."/>
        </authorList>
    </citation>
    <scope>NUCLEOTIDE SEQUENCE</scope>
</reference>
<keyword evidence="3" id="KW-1185">Reference proteome</keyword>
<evidence type="ECO:0000313" key="2">
    <source>
        <dbReference type="EMBL" id="EZG66411.1"/>
    </source>
</evidence>
<organism evidence="2 3">
    <name type="scientific">Gregarina niphandrodes</name>
    <name type="common">Septate eugregarine</name>
    <dbReference type="NCBI Taxonomy" id="110365"/>
    <lineage>
        <taxon>Eukaryota</taxon>
        <taxon>Sar</taxon>
        <taxon>Alveolata</taxon>
        <taxon>Apicomplexa</taxon>
        <taxon>Conoidasida</taxon>
        <taxon>Gregarinasina</taxon>
        <taxon>Eugregarinorida</taxon>
        <taxon>Gregarinidae</taxon>
        <taxon>Gregarina</taxon>
    </lineage>
</organism>
<feature type="region of interest" description="Disordered" evidence="1">
    <location>
        <begin position="236"/>
        <end position="274"/>
    </location>
</feature>
<name>A0A023B6F1_GRENI</name>
<gene>
    <name evidence="2" type="ORF">GNI_080740</name>
</gene>
<comment type="caution">
    <text evidence="2">The sequence shown here is derived from an EMBL/GenBank/DDBJ whole genome shotgun (WGS) entry which is preliminary data.</text>
</comment>
<dbReference type="EMBL" id="AFNH02000605">
    <property type="protein sequence ID" value="EZG66411.1"/>
    <property type="molecule type" value="Genomic_DNA"/>
</dbReference>
<dbReference type="VEuPathDB" id="CryptoDB:GNI_080740"/>
<dbReference type="Proteomes" id="UP000019763">
    <property type="component" value="Unassembled WGS sequence"/>
</dbReference>
<sequence length="335" mass="38479">MQQIKEEPFGEHQLWSLSDCATSKLNYSQPARESICVMGQPLDTCPRCKEEGLGLTVWKPHRHIGEMKIRYICERNFQELESPHHFDVPLCPLCSCVLYLYIFNTMIGATNARKLHKYALKCSNKHVLPLLDVFCLTRKGSSKCRANLKLQWCYGTMVARCESQKNRDHDLWWVRYKNEWKQRRTMIRYKKDFLSHLSDSQRGLLLSLGLEGDPPPDPKNTLGPTFDTLLSLSTESWKKRSTPATPPTDSVGSDQERLRKKKRFSKTPPLSSEATPRLFTELPFNDLITGTPISWAAQENGDENENVVKNTVSVVGQVVCFPLLLPLPRDDEKHF</sequence>
<evidence type="ECO:0000256" key="1">
    <source>
        <dbReference type="SAM" id="MobiDB-lite"/>
    </source>
</evidence>
<protein>
    <submittedName>
        <fullName evidence="2">Uncharacterized protein</fullName>
    </submittedName>
</protein>
<dbReference type="AlphaFoldDB" id="A0A023B6F1"/>
<proteinExistence type="predicted"/>